<sequence length="128" mass="13568">MWPQLSTIECHEVCFEMVSVIVDAVGSCGGAAGLKRLSDELANSVGSVLNIDAQHVLVILLGGFQPEHRNSQSEVSQLATDVKISASCIQMLRTERHLLFKLVSEVIAAFAGIPADAVSVRLVASGAH</sequence>
<evidence type="ECO:0000313" key="2">
    <source>
        <dbReference type="Proteomes" id="UP000324585"/>
    </source>
</evidence>
<reference evidence="2" key="1">
    <citation type="journal article" date="2019" name="Nat. Commun.">
        <title>Expansion of phycobilisome linker gene families in mesophilic red algae.</title>
        <authorList>
            <person name="Lee J."/>
            <person name="Kim D."/>
            <person name="Bhattacharya D."/>
            <person name="Yoon H.S."/>
        </authorList>
    </citation>
    <scope>NUCLEOTIDE SEQUENCE [LARGE SCALE GENOMIC DNA]</scope>
    <source>
        <strain evidence="2">CCMP 1328</strain>
    </source>
</reference>
<accession>A0A5J4YYE1</accession>
<organism evidence="1 2">
    <name type="scientific">Porphyridium purpureum</name>
    <name type="common">Red alga</name>
    <name type="synonym">Porphyridium cruentum</name>
    <dbReference type="NCBI Taxonomy" id="35688"/>
    <lineage>
        <taxon>Eukaryota</taxon>
        <taxon>Rhodophyta</taxon>
        <taxon>Bangiophyceae</taxon>
        <taxon>Porphyridiales</taxon>
        <taxon>Porphyridiaceae</taxon>
        <taxon>Porphyridium</taxon>
    </lineage>
</organism>
<gene>
    <name evidence="1" type="ORF">FVE85_1642</name>
</gene>
<dbReference type="AlphaFoldDB" id="A0A5J4YYE1"/>
<protein>
    <submittedName>
        <fullName evidence="1">Uncharacterized protein</fullName>
    </submittedName>
</protein>
<evidence type="ECO:0000313" key="1">
    <source>
        <dbReference type="EMBL" id="KAA8495487.1"/>
    </source>
</evidence>
<keyword evidence="2" id="KW-1185">Reference proteome</keyword>
<comment type="caution">
    <text evidence="1">The sequence shown here is derived from an EMBL/GenBank/DDBJ whole genome shotgun (WGS) entry which is preliminary data.</text>
</comment>
<dbReference type="Proteomes" id="UP000324585">
    <property type="component" value="Unassembled WGS sequence"/>
</dbReference>
<name>A0A5J4YYE1_PORPP</name>
<proteinExistence type="predicted"/>
<dbReference type="EMBL" id="VRMN01000003">
    <property type="protein sequence ID" value="KAA8495487.1"/>
    <property type="molecule type" value="Genomic_DNA"/>
</dbReference>